<dbReference type="RefSeq" id="WP_174812845.1">
    <property type="nucleotide sequence ID" value="NZ_CP054613.1"/>
</dbReference>
<organism evidence="3 4">
    <name type="scientific">Paenibacillus cellulosilyticus</name>
    <dbReference type="NCBI Taxonomy" id="375489"/>
    <lineage>
        <taxon>Bacteria</taxon>
        <taxon>Bacillati</taxon>
        <taxon>Bacillota</taxon>
        <taxon>Bacilli</taxon>
        <taxon>Bacillales</taxon>
        <taxon>Paenibacillaceae</taxon>
        <taxon>Paenibacillus</taxon>
    </lineage>
</organism>
<dbReference type="Gene3D" id="3.30.457.10">
    <property type="entry name" value="Copper amine oxidase-like, N-terminal domain"/>
    <property type="match status" value="1"/>
</dbReference>
<accession>A0A2V2YS19</accession>
<dbReference type="Pfam" id="PF07833">
    <property type="entry name" value="Cu_amine_oxidN1"/>
    <property type="match status" value="1"/>
</dbReference>
<comment type="caution">
    <text evidence="3">The sequence shown here is derived from an EMBL/GenBank/DDBJ whole genome shotgun (WGS) entry which is preliminary data.</text>
</comment>
<feature type="chain" id="PRO_5016101505" evidence="1">
    <location>
        <begin position="25"/>
        <end position="238"/>
    </location>
</feature>
<evidence type="ECO:0000313" key="4">
    <source>
        <dbReference type="Proteomes" id="UP000246635"/>
    </source>
</evidence>
<dbReference type="EMBL" id="QGTQ01000011">
    <property type="protein sequence ID" value="PWW00944.1"/>
    <property type="molecule type" value="Genomic_DNA"/>
</dbReference>
<evidence type="ECO:0000313" key="3">
    <source>
        <dbReference type="EMBL" id="PWW00944.1"/>
    </source>
</evidence>
<proteinExistence type="predicted"/>
<keyword evidence="4" id="KW-1185">Reference proteome</keyword>
<name>A0A2V2YS19_9BACL</name>
<dbReference type="Proteomes" id="UP000246635">
    <property type="component" value="Unassembled WGS sequence"/>
</dbReference>
<feature type="signal peptide" evidence="1">
    <location>
        <begin position="1"/>
        <end position="24"/>
    </location>
</feature>
<dbReference type="InterPro" id="IPR036582">
    <property type="entry name" value="Mao_N_sf"/>
</dbReference>
<evidence type="ECO:0000259" key="2">
    <source>
        <dbReference type="Pfam" id="PF07833"/>
    </source>
</evidence>
<reference evidence="3 4" key="1">
    <citation type="submission" date="2018-05" db="EMBL/GenBank/DDBJ databases">
        <title>Genomic Encyclopedia of Type Strains, Phase III (KMG-III): the genomes of soil and plant-associated and newly described type strains.</title>
        <authorList>
            <person name="Whitman W."/>
        </authorList>
    </citation>
    <scope>NUCLEOTIDE SEQUENCE [LARGE SCALE GENOMIC DNA]</scope>
    <source>
        <strain evidence="3 4">CECT 5696</strain>
    </source>
</reference>
<evidence type="ECO:0000256" key="1">
    <source>
        <dbReference type="SAM" id="SignalP"/>
    </source>
</evidence>
<dbReference type="AlphaFoldDB" id="A0A2V2YS19"/>
<feature type="domain" description="Copper amine oxidase-like N-terminal" evidence="2">
    <location>
        <begin position="35"/>
        <end position="139"/>
    </location>
</feature>
<keyword evidence="1" id="KW-0732">Signal</keyword>
<dbReference type="InterPro" id="IPR012854">
    <property type="entry name" value="Cu_amine_oxidase-like_N"/>
</dbReference>
<gene>
    <name evidence="3" type="ORF">DFQ01_11191</name>
</gene>
<sequence length="238" mass="27224">MVRKLIGMLIVFCLVVTTPLVAGAASVSKPIKLLVNNKQIAGIEPIVQSGVIYVPYRKFFDAMGYKVTYDPDTKQISGVINGTDIKFWAGEDVIEYNDVSYYLDDVIPVVNGQVYIPLRQFGVFAKYSVYFDQSKLTVSLTPYGYGQEAAVKELVTKYYETFNPKLLTSDNPTLRYMNLEYDYEANQTVSEIPVRDFKVTIDRIEYTSNNEATLQVTYSKQTEELNREDVYAYNIRYE</sequence>
<dbReference type="SUPFAM" id="SSF55383">
    <property type="entry name" value="Copper amine oxidase, domain N"/>
    <property type="match status" value="1"/>
</dbReference>
<protein>
    <submittedName>
        <fullName evidence="3">Copper amine oxidase-like protein</fullName>
    </submittedName>
</protein>